<feature type="repeat" description="Pumilio" evidence="2">
    <location>
        <begin position="687"/>
        <end position="722"/>
    </location>
</feature>
<dbReference type="AlphaFoldDB" id="A0A0E9N9C0"/>
<feature type="region of interest" description="Disordered" evidence="4">
    <location>
        <begin position="278"/>
        <end position="303"/>
    </location>
</feature>
<feature type="domain" description="PUM-HD" evidence="5">
    <location>
        <begin position="396"/>
        <end position="748"/>
    </location>
</feature>
<dbReference type="InterPro" id="IPR011989">
    <property type="entry name" value="ARM-like"/>
</dbReference>
<evidence type="ECO:0000256" key="2">
    <source>
        <dbReference type="PROSITE-ProRule" id="PRU00317"/>
    </source>
</evidence>
<dbReference type="STRING" id="698492.A0A0E9N9C0"/>
<keyword evidence="3" id="KW-0175">Coiled coil</keyword>
<dbReference type="EMBL" id="BACD03000003">
    <property type="protein sequence ID" value="GAO46409.1"/>
    <property type="molecule type" value="Genomic_DNA"/>
</dbReference>
<reference evidence="6 7" key="2">
    <citation type="journal article" date="2014" name="J. Gen. Appl. Microbiol.">
        <title>The early diverging ascomycetous budding yeast Saitoella complicata has three histone deacetylases belonging to the Clr6, Hos2, and Rpd3 lineages.</title>
        <authorList>
            <person name="Nishida H."/>
            <person name="Matsumoto T."/>
            <person name="Kondo S."/>
            <person name="Hamamoto M."/>
            <person name="Yoshikawa H."/>
        </authorList>
    </citation>
    <scope>NUCLEOTIDE SEQUENCE [LARGE SCALE GENOMIC DNA]</scope>
    <source>
        <strain evidence="6 7">NRRL Y-17804</strain>
    </source>
</reference>
<evidence type="ECO:0000256" key="4">
    <source>
        <dbReference type="SAM" id="MobiDB-lite"/>
    </source>
</evidence>
<dbReference type="SUPFAM" id="SSF48371">
    <property type="entry name" value="ARM repeat"/>
    <property type="match status" value="1"/>
</dbReference>
<accession>A0A0E9N9C0</accession>
<dbReference type="InterPro" id="IPR016024">
    <property type="entry name" value="ARM-type_fold"/>
</dbReference>
<keyword evidence="7" id="KW-1185">Reference proteome</keyword>
<comment type="caution">
    <text evidence="6">The sequence shown here is derived from an EMBL/GenBank/DDBJ whole genome shotgun (WGS) entry which is preliminary data.</text>
</comment>
<evidence type="ECO:0000313" key="6">
    <source>
        <dbReference type="EMBL" id="GAO46409.1"/>
    </source>
</evidence>
<dbReference type="SMART" id="SM00025">
    <property type="entry name" value="Pumilio"/>
    <property type="match status" value="8"/>
</dbReference>
<evidence type="ECO:0000256" key="1">
    <source>
        <dbReference type="ARBA" id="ARBA00022737"/>
    </source>
</evidence>
<evidence type="ECO:0000259" key="5">
    <source>
        <dbReference type="PROSITE" id="PS50303"/>
    </source>
</evidence>
<dbReference type="OMA" id="MENWRAR"/>
<feature type="coiled-coil region" evidence="3">
    <location>
        <begin position="160"/>
        <end position="194"/>
    </location>
</feature>
<dbReference type="GO" id="GO:0003730">
    <property type="term" value="F:mRNA 3'-UTR binding"/>
    <property type="evidence" value="ECO:0007669"/>
    <property type="project" value="TreeGrafter"/>
</dbReference>
<dbReference type="GO" id="GO:0010608">
    <property type="term" value="P:post-transcriptional regulation of gene expression"/>
    <property type="evidence" value="ECO:0007669"/>
    <property type="project" value="TreeGrafter"/>
</dbReference>
<feature type="repeat" description="Pumilio" evidence="2">
    <location>
        <begin position="459"/>
        <end position="494"/>
    </location>
</feature>
<dbReference type="GO" id="GO:0005737">
    <property type="term" value="C:cytoplasm"/>
    <property type="evidence" value="ECO:0007669"/>
    <property type="project" value="TreeGrafter"/>
</dbReference>
<dbReference type="CDD" id="cd07920">
    <property type="entry name" value="Pumilio"/>
    <property type="match status" value="1"/>
</dbReference>
<evidence type="ECO:0000256" key="3">
    <source>
        <dbReference type="SAM" id="Coils"/>
    </source>
</evidence>
<proteinExistence type="predicted"/>
<keyword evidence="1" id="KW-0677">Repeat</keyword>
<feature type="repeat" description="Pumilio" evidence="2">
    <location>
        <begin position="495"/>
        <end position="530"/>
    </location>
</feature>
<feature type="repeat" description="Pumilio" evidence="2">
    <location>
        <begin position="643"/>
        <end position="678"/>
    </location>
</feature>
<evidence type="ECO:0000313" key="7">
    <source>
        <dbReference type="Proteomes" id="UP000033140"/>
    </source>
</evidence>
<dbReference type="RefSeq" id="XP_019024397.1">
    <property type="nucleotide sequence ID" value="XM_019170667.1"/>
</dbReference>
<feature type="repeat" description="Pumilio" evidence="2">
    <location>
        <begin position="607"/>
        <end position="642"/>
    </location>
</feature>
<dbReference type="InterPro" id="IPR033133">
    <property type="entry name" value="PUM-HD"/>
</dbReference>
<name>A0A0E9N9C0_SAICN</name>
<gene>
    <name evidence="6" type="ORF">G7K_0640-t1</name>
</gene>
<dbReference type="Pfam" id="PF00806">
    <property type="entry name" value="PUF"/>
    <property type="match status" value="8"/>
</dbReference>
<dbReference type="PANTHER" id="PTHR12537:SF48">
    <property type="entry name" value="MEIOTIC COILED-COIL PROTEIN 2"/>
    <property type="match status" value="1"/>
</dbReference>
<protein>
    <recommendedName>
        <fullName evidence="5">PUM-HD domain-containing protein</fullName>
    </recommendedName>
</protein>
<dbReference type="InterPro" id="IPR033712">
    <property type="entry name" value="Pumilio_RNA-bd"/>
</dbReference>
<feature type="region of interest" description="Disordered" evidence="4">
    <location>
        <begin position="1"/>
        <end position="88"/>
    </location>
</feature>
<dbReference type="Gene3D" id="1.25.10.10">
    <property type="entry name" value="Leucine-rich Repeat Variant"/>
    <property type="match status" value="1"/>
</dbReference>
<dbReference type="OrthoDB" id="668540at2759"/>
<dbReference type="Proteomes" id="UP000033140">
    <property type="component" value="Unassembled WGS sequence"/>
</dbReference>
<organism evidence="6 7">
    <name type="scientific">Saitoella complicata (strain BCRC 22490 / CBS 7301 / JCM 7358 / NBRC 10748 / NRRL Y-17804)</name>
    <dbReference type="NCBI Taxonomy" id="698492"/>
    <lineage>
        <taxon>Eukaryota</taxon>
        <taxon>Fungi</taxon>
        <taxon>Dikarya</taxon>
        <taxon>Ascomycota</taxon>
        <taxon>Taphrinomycotina</taxon>
        <taxon>Taphrinomycotina incertae sedis</taxon>
        <taxon>Saitoella</taxon>
    </lineage>
</organism>
<dbReference type="PANTHER" id="PTHR12537">
    <property type="entry name" value="RNA BINDING PROTEIN PUMILIO-RELATED"/>
    <property type="match status" value="1"/>
</dbReference>
<reference evidence="6 7" key="1">
    <citation type="journal article" date="2011" name="J. Gen. Appl. Microbiol.">
        <title>Draft genome sequencing of the enigmatic yeast Saitoella complicata.</title>
        <authorList>
            <person name="Nishida H."/>
            <person name="Hamamoto M."/>
            <person name="Sugiyama J."/>
        </authorList>
    </citation>
    <scope>NUCLEOTIDE SEQUENCE [LARGE SCALE GENOMIC DNA]</scope>
    <source>
        <strain evidence="6 7">NRRL Y-17804</strain>
    </source>
</reference>
<reference evidence="6 7" key="3">
    <citation type="journal article" date="2015" name="Genome Announc.">
        <title>Draft Genome Sequence of the Archiascomycetous Yeast Saitoella complicata.</title>
        <authorList>
            <person name="Yamauchi K."/>
            <person name="Kondo S."/>
            <person name="Hamamoto M."/>
            <person name="Takahashi Y."/>
            <person name="Ogura Y."/>
            <person name="Hayashi T."/>
            <person name="Nishida H."/>
        </authorList>
    </citation>
    <scope>NUCLEOTIDE SEQUENCE [LARGE SCALE GENOMIC DNA]</scope>
    <source>
        <strain evidence="6 7">NRRL Y-17804</strain>
    </source>
</reference>
<sequence>MSTTASATTGNSPNQSKVNPSAKSSALSSPVEDFEEVGQARESPSPTRLQNVWQNTGVGNLTLSAASNDDDNVRPSTGSEIDESKYPTPELALAAQLFEAQRQIEEQKAQLRHKDQDLQALRVQASQPPPLANTHRRRTSLMSQTSIFSPVSSTESANTSLSALEEMAALKAQLLEAERKIAQLSVETHDVEDRHLPSFIADDRSDTSLSGRSIPDIDKHVSVPMENWRARSRSPSCSPRSQLNSNAMPFWPQSASTMVGSALPSPAEVQAAAFGAVGAPRAPASPGRIWGSRPRRTPSMSAAPPVSAPFLGAHGRSQSASSFGSMVNAWNYPGSRGSDGSSPGLPPQAMPAFGNMTPPLNASFGGAGGFPSPDFVPSTGPWANPGNSFAQQSPNTIAAVILPTDTVNWRRLLQDRMVIIDWNVVVDRIVCNNDQQASIFLQQKLKMATSEQRHAIIEAIIAQAYPLMLNRFGNFLVQRCFEYGTPEQVKGIADAIRGNVLNLSCDNFGCHVVQKAFDCVDEDDKASMVTELLRRIPETVIHRSACHVWQKLFEIRWEGSPPVIMPYVNKALKGEWHTVALGETGSLVVQNIFENCLEEDKRECIDEVIAKLDTIARGQWGNWVVQHIVEHGDPNDRQKALDVIMENAVAYSMDQFASKIIEKMLKVCEPPVVARYLERITEAKTDRPRVPLIDIASDMYGNYLIQYMIDHCVPAQREIIVALIRKHLVSLRGSRFGSRVALKVGHQQHYSTSLRGPNGGWAGRR</sequence>
<feature type="coiled-coil region" evidence="3">
    <location>
        <begin position="94"/>
        <end position="124"/>
    </location>
</feature>
<dbReference type="PROSITE" id="PS50303">
    <property type="entry name" value="PUM_HD"/>
    <property type="match status" value="1"/>
</dbReference>
<feature type="compositionally biased region" description="Polar residues" evidence="4">
    <location>
        <begin position="42"/>
        <end position="67"/>
    </location>
</feature>
<dbReference type="PROSITE" id="PS50302">
    <property type="entry name" value="PUM"/>
    <property type="match status" value="5"/>
</dbReference>
<dbReference type="InterPro" id="IPR001313">
    <property type="entry name" value="Pumilio_RNA-bd_rpt"/>
</dbReference>
<feature type="compositionally biased region" description="Polar residues" evidence="4">
    <location>
        <begin position="1"/>
        <end position="28"/>
    </location>
</feature>